<dbReference type="InterPro" id="IPR049326">
    <property type="entry name" value="Rhodopsin_dom_fungi"/>
</dbReference>
<dbReference type="AlphaFoldDB" id="A0A9P8EN52"/>
<dbReference type="PANTHER" id="PTHR31642">
    <property type="entry name" value="TRICHOTHECENE 3-O-ACETYLTRANSFERASE"/>
    <property type="match status" value="1"/>
</dbReference>
<evidence type="ECO:0000313" key="7">
    <source>
        <dbReference type="Proteomes" id="UP000779574"/>
    </source>
</evidence>
<dbReference type="Gene3D" id="3.30.559.10">
    <property type="entry name" value="Chloramphenicol acetyltransferase-like domain"/>
    <property type="match status" value="2"/>
</dbReference>
<dbReference type="InterPro" id="IPR050317">
    <property type="entry name" value="Plant_Fungal_Acyltransferase"/>
</dbReference>
<feature type="compositionally biased region" description="Polar residues" evidence="2">
    <location>
        <begin position="717"/>
        <end position="740"/>
    </location>
</feature>
<feature type="region of interest" description="Disordered" evidence="2">
    <location>
        <begin position="685"/>
        <end position="752"/>
    </location>
</feature>
<dbReference type="InterPro" id="IPR023213">
    <property type="entry name" value="CAT-like_dom_sf"/>
</dbReference>
<dbReference type="Pfam" id="PF20684">
    <property type="entry name" value="Fung_rhodopsin"/>
    <property type="match status" value="1"/>
</dbReference>
<gene>
    <name evidence="6" type="ORF">KCU76_g5130</name>
</gene>
<dbReference type="GO" id="GO:0016747">
    <property type="term" value="F:acyltransferase activity, transferring groups other than amino-acyl groups"/>
    <property type="evidence" value="ECO:0007669"/>
    <property type="project" value="TreeGrafter"/>
</dbReference>
<evidence type="ECO:0000259" key="5">
    <source>
        <dbReference type="Pfam" id="PF22664"/>
    </source>
</evidence>
<feature type="transmembrane region" description="Helical" evidence="3">
    <location>
        <begin position="495"/>
        <end position="514"/>
    </location>
</feature>
<accession>A0A9P8EN52</accession>
<keyword evidence="3" id="KW-0812">Transmembrane</keyword>
<evidence type="ECO:0000256" key="3">
    <source>
        <dbReference type="SAM" id="Phobius"/>
    </source>
</evidence>
<reference evidence="6" key="1">
    <citation type="journal article" date="2021" name="J Fungi (Basel)">
        <title>Virulence traits and population genomics of the black yeast Aureobasidium melanogenum.</title>
        <authorList>
            <person name="Cernosa A."/>
            <person name="Sun X."/>
            <person name="Gostincar C."/>
            <person name="Fang C."/>
            <person name="Gunde-Cimerman N."/>
            <person name="Song Z."/>
        </authorList>
    </citation>
    <scope>NUCLEOTIDE SEQUENCE</scope>
    <source>
        <strain evidence="6">EXF-9911</strain>
    </source>
</reference>
<dbReference type="Proteomes" id="UP000779574">
    <property type="component" value="Unassembled WGS sequence"/>
</dbReference>
<evidence type="ECO:0000256" key="2">
    <source>
        <dbReference type="SAM" id="MobiDB-lite"/>
    </source>
</evidence>
<dbReference type="PANTHER" id="PTHR31642:SF310">
    <property type="entry name" value="FATTY ALCOHOL:CAFFEOYL-COA ACYLTRANSFERASE"/>
    <property type="match status" value="1"/>
</dbReference>
<organism evidence="6 7">
    <name type="scientific">Aureobasidium melanogenum</name>
    <name type="common">Aureobasidium pullulans var. melanogenum</name>
    <dbReference type="NCBI Taxonomy" id="46634"/>
    <lineage>
        <taxon>Eukaryota</taxon>
        <taxon>Fungi</taxon>
        <taxon>Dikarya</taxon>
        <taxon>Ascomycota</taxon>
        <taxon>Pezizomycotina</taxon>
        <taxon>Dothideomycetes</taxon>
        <taxon>Dothideomycetidae</taxon>
        <taxon>Dothideales</taxon>
        <taxon>Saccotheciaceae</taxon>
        <taxon>Aureobasidium</taxon>
    </lineage>
</organism>
<proteinExistence type="predicted"/>
<dbReference type="Pfam" id="PF22664">
    <property type="entry name" value="TRI-like_N"/>
    <property type="match status" value="1"/>
</dbReference>
<evidence type="ECO:0000256" key="1">
    <source>
        <dbReference type="ARBA" id="ARBA00022679"/>
    </source>
</evidence>
<comment type="caution">
    <text evidence="6">The sequence shown here is derived from an EMBL/GenBank/DDBJ whole genome shotgun (WGS) entry which is preliminary data.</text>
</comment>
<feature type="transmembrane region" description="Helical" evidence="3">
    <location>
        <begin position="526"/>
        <end position="549"/>
    </location>
</feature>
<reference evidence="6" key="2">
    <citation type="submission" date="2021-08" db="EMBL/GenBank/DDBJ databases">
        <authorList>
            <person name="Gostincar C."/>
            <person name="Sun X."/>
            <person name="Song Z."/>
            <person name="Gunde-Cimerman N."/>
        </authorList>
    </citation>
    <scope>NUCLEOTIDE SEQUENCE</scope>
    <source>
        <strain evidence="6">EXF-9911</strain>
    </source>
</reference>
<dbReference type="GO" id="GO:0044550">
    <property type="term" value="P:secondary metabolite biosynthetic process"/>
    <property type="evidence" value="ECO:0007669"/>
    <property type="project" value="TreeGrafter"/>
</dbReference>
<feature type="domain" description="Rhodopsin" evidence="4">
    <location>
        <begin position="600"/>
        <end position="653"/>
    </location>
</feature>
<evidence type="ECO:0000313" key="6">
    <source>
        <dbReference type="EMBL" id="KAG9694591.1"/>
    </source>
</evidence>
<feature type="transmembrane region" description="Helical" evidence="3">
    <location>
        <begin position="598"/>
        <end position="614"/>
    </location>
</feature>
<keyword evidence="3" id="KW-0472">Membrane</keyword>
<feature type="domain" description="Trichothecene 3-O-acetyltransferase-like N-terminal" evidence="5">
    <location>
        <begin position="34"/>
        <end position="178"/>
    </location>
</feature>
<dbReference type="EMBL" id="JAHFXF010000157">
    <property type="protein sequence ID" value="KAG9694591.1"/>
    <property type="molecule type" value="Genomic_DNA"/>
</dbReference>
<feature type="non-terminal residue" evidence="6">
    <location>
        <position position="769"/>
    </location>
</feature>
<dbReference type="InterPro" id="IPR054710">
    <property type="entry name" value="Tri101-like_N"/>
</dbReference>
<evidence type="ECO:0000259" key="4">
    <source>
        <dbReference type="Pfam" id="PF20684"/>
    </source>
</evidence>
<sequence>MPDVNDSHTVDSPPAHTLELSQLEQSNPRGWVRVLCFFKSLSHADLERTVEFFRQGLKATSQAIPSLACEIVSFDDGKRPTGKIALKHGDFGSLIVKDLRGTGLDYEELQERNFPQSWLEPAVLCARGVFPKPDEQQPVFIPRLNVIDGGFILTLHCHHSVFDAQGINEVLRVWARNCHHLQDNTVHKCDSLPVGTFDRTAHSTSHKPTARMGLPKHHPELIIAPEPITFGEAAMKGTHRSRVYRVSPEALEQLKLDCGEVENHWTSTNDRVTALIWRSVIRAQIDLDQLANEDILSHHIVNVDLRLRSEPPLSKQYPGCPMNYARAAMGLKDVYQSSSLAPIAIAIREAIEKRNPEYVRSLITLLASVPGYDHVVSASFPNLMATDCLTSTWDKLDIYDLDFGPAIGKIERVRFPTGGLFNGLSMIYPRVTRGEGLGMEIAIGLDKCNFEKLERDPVWCKYAKPTDFVHDLTDLYGNPPPGIDLSANQGILDDSVVAVLAIIATLAVAFRIIYKKRKGDQLQGDDWFILIALLGEYGTAACTLTSNYFGAGRHVWATDTPSLRKMSIRGPRSGDLAPTDPKGLVTTDVLDEEARCDGYLGFSAVIAAIIRLVYMSRMIHETDITWALGPAQIWTSLEPSLGIVSSCLITTFRPIVSGVRTMFGLRDNSKDDGLSDYNRRTIGSMAPCRVPRSKPQGEEDDEEELTPYRNAGKYKASITTGKSQQGVQEALQQDVQQSPLQGGRELLEKRAPSDRIQVETSYVVKNEGW</sequence>
<keyword evidence="1" id="KW-0808">Transferase</keyword>
<keyword evidence="3" id="KW-1133">Transmembrane helix</keyword>
<protein>
    <submittedName>
        <fullName evidence="6">Uncharacterized protein</fullName>
    </submittedName>
</protein>
<name>A0A9P8EN52_AURME</name>